<dbReference type="Proteomes" id="UP000501648">
    <property type="component" value="Chromosome"/>
</dbReference>
<proteinExistence type="predicted"/>
<dbReference type="RefSeq" id="WP_157786966.1">
    <property type="nucleotide sequence ID" value="NZ_CP008956.1"/>
</dbReference>
<evidence type="ECO:0000313" key="1">
    <source>
        <dbReference type="EMBL" id="QJQ02396.1"/>
    </source>
</evidence>
<name>A0A6M3ZV33_9BURK</name>
<evidence type="ECO:0000313" key="2">
    <source>
        <dbReference type="Proteomes" id="UP000501648"/>
    </source>
</evidence>
<gene>
    <name evidence="1" type="ORF">C798_19775</name>
</gene>
<dbReference type="EMBL" id="CP008956">
    <property type="protein sequence ID" value="QJQ02396.1"/>
    <property type="molecule type" value="Genomic_DNA"/>
</dbReference>
<organism evidence="1 2">
    <name type="scientific">Herbaspirillum rubrisubalbicans Os34</name>
    <dbReference type="NCBI Taxonomy" id="1235827"/>
    <lineage>
        <taxon>Bacteria</taxon>
        <taxon>Pseudomonadati</taxon>
        <taxon>Pseudomonadota</taxon>
        <taxon>Betaproteobacteria</taxon>
        <taxon>Burkholderiales</taxon>
        <taxon>Oxalobacteraceae</taxon>
        <taxon>Herbaspirillum</taxon>
    </lineage>
</organism>
<dbReference type="AlphaFoldDB" id="A0A6M3ZV33"/>
<accession>A0A6M3ZV33</accession>
<sequence length="258" mass="29338">MSNGPINEITSIRKMREIVITGMFLMATSYVAAESHQEKEVKTRAAGCSPDSVIRSQPEKEISIVTAEQLLLKLREIHENFLLLDKAFITEKNLKTTFGLAKRYNRPLDIPEDLFFRIQPARSGLLGTNLYVSTAVLYREKPRSRVSRIHVSPFQVSNIYPADLVERTIAKNIVGRDLVREAALGLSDAWVSHARENYILRGPALHPKGYLEYSDVIENEYCRSALDVSLNDAGKVFSIDITQKEKQKWISYLLMHQT</sequence>
<reference evidence="1 2" key="1">
    <citation type="journal article" date="2012" name="J. Bacteriol.">
        <title>Genome sequence of the pathogenic Herbaspirillum seropedicae strain Os34, isolated from rice roots.</title>
        <authorList>
            <person name="Ye W."/>
            <person name="Ye S."/>
            <person name="Liu J."/>
            <person name="Chang S."/>
            <person name="Chen M."/>
            <person name="Zhu B."/>
            <person name="Guo L."/>
            <person name="An Q."/>
        </authorList>
    </citation>
    <scope>NUCLEOTIDE SEQUENCE [LARGE SCALE GENOMIC DNA]</scope>
    <source>
        <strain evidence="1 2">Os34</strain>
    </source>
</reference>
<protein>
    <submittedName>
        <fullName evidence="1">Uncharacterized protein</fullName>
    </submittedName>
</protein>